<evidence type="ECO:0000313" key="1">
    <source>
        <dbReference type="EMBL" id="QSE98410.1"/>
    </source>
</evidence>
<evidence type="ECO:0000313" key="2">
    <source>
        <dbReference type="Proteomes" id="UP000662783"/>
    </source>
</evidence>
<keyword evidence="1" id="KW-0808">Transferase</keyword>
<gene>
    <name evidence="1" type="ORF">JR347_04855</name>
</gene>
<dbReference type="RefSeq" id="WP_205722924.1">
    <property type="nucleotide sequence ID" value="NZ_CP070608.1"/>
</dbReference>
<dbReference type="EMBL" id="CP070608">
    <property type="protein sequence ID" value="QSE98410.1"/>
    <property type="molecule type" value="Genomic_DNA"/>
</dbReference>
<dbReference type="AlphaFoldDB" id="A0A975A1N5"/>
<dbReference type="Gene3D" id="3.40.50.150">
    <property type="entry name" value="Vaccinia Virus protein VP39"/>
    <property type="match status" value="1"/>
</dbReference>
<dbReference type="Pfam" id="PF13578">
    <property type="entry name" value="Methyltransf_24"/>
    <property type="match status" value="1"/>
</dbReference>
<dbReference type="PANTHER" id="PTHR43836:SF2">
    <property type="entry name" value="CATECHOL O-METHYLTRANSFERASE 1-RELATED"/>
    <property type="match status" value="1"/>
</dbReference>
<dbReference type="GO" id="GO:0032259">
    <property type="term" value="P:methylation"/>
    <property type="evidence" value="ECO:0007669"/>
    <property type="project" value="UniProtKB-KW"/>
</dbReference>
<dbReference type="GO" id="GO:0008171">
    <property type="term" value="F:O-methyltransferase activity"/>
    <property type="evidence" value="ECO:0007669"/>
    <property type="project" value="TreeGrafter"/>
</dbReference>
<keyword evidence="2" id="KW-1185">Reference proteome</keyword>
<protein>
    <submittedName>
        <fullName evidence="1">Class I SAM-dependent methyltransferase</fullName>
    </submittedName>
</protein>
<reference evidence="1" key="1">
    <citation type="submission" date="2021-02" db="EMBL/GenBank/DDBJ databases">
        <title>Fulvivirga sp. S481 isolated from sea water.</title>
        <authorList>
            <person name="Bae S.S."/>
            <person name="Baek K."/>
        </authorList>
    </citation>
    <scope>NUCLEOTIDE SEQUENCE</scope>
    <source>
        <strain evidence="1">S481</strain>
    </source>
</reference>
<proteinExistence type="predicted"/>
<organism evidence="1 2">
    <name type="scientific">Fulvivirga lutea</name>
    <dbReference type="NCBI Taxonomy" id="2810512"/>
    <lineage>
        <taxon>Bacteria</taxon>
        <taxon>Pseudomonadati</taxon>
        <taxon>Bacteroidota</taxon>
        <taxon>Cytophagia</taxon>
        <taxon>Cytophagales</taxon>
        <taxon>Fulvivirgaceae</taxon>
        <taxon>Fulvivirga</taxon>
    </lineage>
</organism>
<name>A0A975A1N5_9BACT</name>
<dbReference type="InterPro" id="IPR029063">
    <property type="entry name" value="SAM-dependent_MTases_sf"/>
</dbReference>
<keyword evidence="1" id="KW-0489">Methyltransferase</keyword>
<dbReference type="KEGG" id="fuv:JR347_04855"/>
<accession>A0A975A1N5</accession>
<dbReference type="Proteomes" id="UP000662783">
    <property type="component" value="Chromosome"/>
</dbReference>
<dbReference type="SUPFAM" id="SSF53335">
    <property type="entry name" value="S-adenosyl-L-methionine-dependent methyltransferases"/>
    <property type="match status" value="1"/>
</dbReference>
<sequence length="219" mass="25325">MNNKIKVFEQYESIPYITRQKANIIYDLIRENKPDLCLELGFYHGKSSAVIAQALEDNGNGKLITLDLPSAFKRTPNVNDVLLSLNLSHRVDVITDEEGFHWSLMDILERDKKPKFDFAYIDGAHTWEGTGFAVFLLERMLNPGAYLVFDDLNWTIEQSNKNRERNGKKMINTKSTLRQSQTPGVLKVFNIICSEPYYTNHQRILDYGICQRSNFSLMH</sequence>
<dbReference type="PANTHER" id="PTHR43836">
    <property type="entry name" value="CATECHOL O-METHYLTRANSFERASE 1-RELATED"/>
    <property type="match status" value="1"/>
</dbReference>